<dbReference type="Proteomes" id="UP001283361">
    <property type="component" value="Unassembled WGS sequence"/>
</dbReference>
<proteinExistence type="predicted"/>
<protein>
    <submittedName>
        <fullName evidence="1">Uncharacterized protein</fullName>
    </submittedName>
</protein>
<evidence type="ECO:0000313" key="2">
    <source>
        <dbReference type="Proteomes" id="UP001283361"/>
    </source>
</evidence>
<keyword evidence="2" id="KW-1185">Reference proteome</keyword>
<dbReference type="AlphaFoldDB" id="A0AAE0Y9N7"/>
<accession>A0AAE0Y9N7</accession>
<reference evidence="1" key="1">
    <citation type="journal article" date="2023" name="G3 (Bethesda)">
        <title>A reference genome for the long-term kleptoplast-retaining sea slug Elysia crispata morphotype clarki.</title>
        <authorList>
            <person name="Eastman K.E."/>
            <person name="Pendleton A.L."/>
            <person name="Shaikh M.A."/>
            <person name="Suttiyut T."/>
            <person name="Ogas R."/>
            <person name="Tomko P."/>
            <person name="Gavelis G."/>
            <person name="Widhalm J.R."/>
            <person name="Wisecaver J.H."/>
        </authorList>
    </citation>
    <scope>NUCLEOTIDE SEQUENCE</scope>
    <source>
        <strain evidence="1">ECLA1</strain>
    </source>
</reference>
<organism evidence="1 2">
    <name type="scientific">Elysia crispata</name>
    <name type="common">lettuce slug</name>
    <dbReference type="NCBI Taxonomy" id="231223"/>
    <lineage>
        <taxon>Eukaryota</taxon>
        <taxon>Metazoa</taxon>
        <taxon>Spiralia</taxon>
        <taxon>Lophotrochozoa</taxon>
        <taxon>Mollusca</taxon>
        <taxon>Gastropoda</taxon>
        <taxon>Heterobranchia</taxon>
        <taxon>Euthyneura</taxon>
        <taxon>Panpulmonata</taxon>
        <taxon>Sacoglossa</taxon>
        <taxon>Placobranchoidea</taxon>
        <taxon>Plakobranchidae</taxon>
        <taxon>Elysia</taxon>
    </lineage>
</organism>
<gene>
    <name evidence="1" type="ORF">RRG08_019273</name>
</gene>
<evidence type="ECO:0000313" key="1">
    <source>
        <dbReference type="EMBL" id="KAK3737782.1"/>
    </source>
</evidence>
<dbReference type="EMBL" id="JAWDGP010006617">
    <property type="protein sequence ID" value="KAK3737782.1"/>
    <property type="molecule type" value="Genomic_DNA"/>
</dbReference>
<name>A0AAE0Y9N7_9GAST</name>
<sequence>MGISDKSFIRPVWLKYDHSVYGHPVCLMMLTQLRHVGTLIDMERPQRSRFYNNTMGELWESPNRDSSITLLTLQASSDEAPSYYLRGCALFRVWIDEETTFC</sequence>
<comment type="caution">
    <text evidence="1">The sequence shown here is derived from an EMBL/GenBank/DDBJ whole genome shotgun (WGS) entry which is preliminary data.</text>
</comment>